<dbReference type="AlphaFoldDB" id="A0A1G6GFZ5"/>
<evidence type="ECO:0000256" key="1">
    <source>
        <dbReference type="ARBA" id="ARBA00000085"/>
    </source>
</evidence>
<feature type="transmembrane region" description="Helical" evidence="9">
    <location>
        <begin position="47"/>
        <end position="67"/>
    </location>
</feature>
<dbReference type="Gene3D" id="1.20.5.1930">
    <property type="match status" value="1"/>
</dbReference>
<keyword evidence="12" id="KW-1185">Reference proteome</keyword>
<protein>
    <recommendedName>
        <fullName evidence="2">histidine kinase</fullName>
        <ecNumber evidence="2">2.7.13.3</ecNumber>
    </recommendedName>
</protein>
<dbReference type="CDD" id="cd16917">
    <property type="entry name" value="HATPase_UhpB-NarQ-NarX-like"/>
    <property type="match status" value="1"/>
</dbReference>
<feature type="transmembrane region" description="Helical" evidence="9">
    <location>
        <begin position="20"/>
        <end position="40"/>
    </location>
</feature>
<evidence type="ECO:0000259" key="10">
    <source>
        <dbReference type="Pfam" id="PF07730"/>
    </source>
</evidence>
<keyword evidence="4" id="KW-0808">Transferase</keyword>
<evidence type="ECO:0000256" key="9">
    <source>
        <dbReference type="SAM" id="Phobius"/>
    </source>
</evidence>
<dbReference type="InterPro" id="IPR011712">
    <property type="entry name" value="Sig_transdc_His_kin_sub3_dim/P"/>
</dbReference>
<keyword evidence="6 11" id="KW-0418">Kinase</keyword>
<dbReference type="GO" id="GO:0046983">
    <property type="term" value="F:protein dimerization activity"/>
    <property type="evidence" value="ECO:0007669"/>
    <property type="project" value="InterPro"/>
</dbReference>
<dbReference type="RefSeq" id="WP_092607041.1">
    <property type="nucleotide sequence ID" value="NZ_FMYF01000002.1"/>
</dbReference>
<name>A0A1G6GFZ5_9ACTN</name>
<evidence type="ECO:0000256" key="6">
    <source>
        <dbReference type="ARBA" id="ARBA00022777"/>
    </source>
</evidence>
<dbReference type="EC" id="2.7.13.3" evidence="2"/>
<dbReference type="Pfam" id="PF07730">
    <property type="entry name" value="HisKA_3"/>
    <property type="match status" value="1"/>
</dbReference>
<keyword evidence="7" id="KW-0067">ATP-binding</keyword>
<keyword evidence="3" id="KW-0597">Phosphoprotein</keyword>
<evidence type="ECO:0000313" key="12">
    <source>
        <dbReference type="Proteomes" id="UP000199086"/>
    </source>
</evidence>
<evidence type="ECO:0000256" key="3">
    <source>
        <dbReference type="ARBA" id="ARBA00022553"/>
    </source>
</evidence>
<evidence type="ECO:0000256" key="8">
    <source>
        <dbReference type="ARBA" id="ARBA00023012"/>
    </source>
</evidence>
<keyword evidence="5" id="KW-0547">Nucleotide-binding</keyword>
<dbReference type="Gene3D" id="3.30.565.10">
    <property type="entry name" value="Histidine kinase-like ATPase, C-terminal domain"/>
    <property type="match status" value="1"/>
</dbReference>
<evidence type="ECO:0000256" key="7">
    <source>
        <dbReference type="ARBA" id="ARBA00022840"/>
    </source>
</evidence>
<feature type="transmembrane region" description="Helical" evidence="9">
    <location>
        <begin position="110"/>
        <end position="128"/>
    </location>
</feature>
<dbReference type="GO" id="GO:0005524">
    <property type="term" value="F:ATP binding"/>
    <property type="evidence" value="ECO:0007669"/>
    <property type="project" value="UniProtKB-KW"/>
</dbReference>
<dbReference type="STRING" id="1577474.GA0111570_102467"/>
<proteinExistence type="predicted"/>
<dbReference type="GO" id="GO:0016020">
    <property type="term" value="C:membrane"/>
    <property type="evidence" value="ECO:0007669"/>
    <property type="project" value="InterPro"/>
</dbReference>
<keyword evidence="8" id="KW-0902">Two-component regulatory system</keyword>
<reference evidence="11 12" key="1">
    <citation type="submission" date="2016-06" db="EMBL/GenBank/DDBJ databases">
        <authorList>
            <person name="Olsen C.W."/>
            <person name="Carey S."/>
            <person name="Hinshaw L."/>
            <person name="Karasin A.I."/>
        </authorList>
    </citation>
    <scope>NUCLEOTIDE SEQUENCE [LARGE SCALE GENOMIC DNA]</scope>
    <source>
        <strain evidence="11 12">LZ-22</strain>
    </source>
</reference>
<feature type="domain" description="Signal transduction histidine kinase subgroup 3 dimerisation and phosphoacceptor" evidence="10">
    <location>
        <begin position="183"/>
        <end position="247"/>
    </location>
</feature>
<sequence length="389" mass="42214">MRARVTAALDCTPLPLWPSVSLALLSVVAFFSDALTYFSAPFTDQGVLELLGLVLAYGALAVLGFRPPLGIMLTWLSLAYSLSAESYGLHLLVACAASIVAASLCTRTMLVTHVGVSLVWAIAASLRVRKPSEHLLVLWTIMLLVLVSVAVGLGLRLLIARQVRQAAKVKELERLNAKIRREERAALARELHDVVAHELTVITMQVMGRRASRDPDELHEVLAVVDDSAHAALNELRKMLVLLRDEGLVGTGVDPTSKEPTLAAILESLANELVYLGYPAKWSCHDDGTQKLTPTLLSTCSRILQESVTNIIKHAPRGSACRLRGEVKDGWIRLRAQNQIAPGARRNDAGSGSLGLIGLTERVDLLHGNIRAGSRGDRWVVEVEIPLNP</sequence>
<keyword evidence="9" id="KW-0812">Transmembrane</keyword>
<dbReference type="Proteomes" id="UP000199086">
    <property type="component" value="Unassembled WGS sequence"/>
</dbReference>
<dbReference type="PANTHER" id="PTHR24421">
    <property type="entry name" value="NITRATE/NITRITE SENSOR PROTEIN NARX-RELATED"/>
    <property type="match status" value="1"/>
</dbReference>
<evidence type="ECO:0000256" key="2">
    <source>
        <dbReference type="ARBA" id="ARBA00012438"/>
    </source>
</evidence>
<feature type="transmembrane region" description="Helical" evidence="9">
    <location>
        <begin position="87"/>
        <end position="105"/>
    </location>
</feature>
<gene>
    <name evidence="11" type="ORF">GA0111570_102467</name>
</gene>
<dbReference type="EMBL" id="FMYF01000002">
    <property type="protein sequence ID" value="SDB80675.1"/>
    <property type="molecule type" value="Genomic_DNA"/>
</dbReference>
<organism evidence="11 12">
    <name type="scientific">Raineyella antarctica</name>
    <dbReference type="NCBI Taxonomy" id="1577474"/>
    <lineage>
        <taxon>Bacteria</taxon>
        <taxon>Bacillati</taxon>
        <taxon>Actinomycetota</taxon>
        <taxon>Actinomycetes</taxon>
        <taxon>Propionibacteriales</taxon>
        <taxon>Propionibacteriaceae</taxon>
        <taxon>Raineyella</taxon>
    </lineage>
</organism>
<comment type="catalytic activity">
    <reaction evidence="1">
        <text>ATP + protein L-histidine = ADP + protein N-phospho-L-histidine.</text>
        <dbReference type="EC" id="2.7.13.3"/>
    </reaction>
</comment>
<evidence type="ECO:0000256" key="4">
    <source>
        <dbReference type="ARBA" id="ARBA00022679"/>
    </source>
</evidence>
<evidence type="ECO:0000313" key="11">
    <source>
        <dbReference type="EMBL" id="SDB80675.1"/>
    </source>
</evidence>
<accession>A0A1G6GFZ5</accession>
<dbReference type="OrthoDB" id="3253720at2"/>
<dbReference type="SUPFAM" id="SSF55874">
    <property type="entry name" value="ATPase domain of HSP90 chaperone/DNA topoisomerase II/histidine kinase"/>
    <property type="match status" value="1"/>
</dbReference>
<dbReference type="InterPro" id="IPR050482">
    <property type="entry name" value="Sensor_HK_TwoCompSys"/>
</dbReference>
<keyword evidence="9" id="KW-1133">Transmembrane helix</keyword>
<keyword evidence="9" id="KW-0472">Membrane</keyword>
<feature type="transmembrane region" description="Helical" evidence="9">
    <location>
        <begin position="134"/>
        <end position="159"/>
    </location>
</feature>
<evidence type="ECO:0000256" key="5">
    <source>
        <dbReference type="ARBA" id="ARBA00022741"/>
    </source>
</evidence>
<dbReference type="PANTHER" id="PTHR24421:SF10">
    <property type="entry name" value="NITRATE_NITRITE SENSOR PROTEIN NARQ"/>
    <property type="match status" value="1"/>
</dbReference>
<dbReference type="GO" id="GO:0000155">
    <property type="term" value="F:phosphorelay sensor kinase activity"/>
    <property type="evidence" value="ECO:0007669"/>
    <property type="project" value="InterPro"/>
</dbReference>
<dbReference type="InterPro" id="IPR036890">
    <property type="entry name" value="HATPase_C_sf"/>
</dbReference>